<dbReference type="RefSeq" id="WP_301814151.1">
    <property type="nucleotide sequence ID" value="NZ_JAUJZH010000025.1"/>
</dbReference>
<accession>A0ABT8SB93</accession>
<organism evidence="2 3">
    <name type="scientific">Variovorax ginsengisoli</name>
    <dbReference type="NCBI Taxonomy" id="363844"/>
    <lineage>
        <taxon>Bacteria</taxon>
        <taxon>Pseudomonadati</taxon>
        <taxon>Pseudomonadota</taxon>
        <taxon>Betaproteobacteria</taxon>
        <taxon>Burkholderiales</taxon>
        <taxon>Comamonadaceae</taxon>
        <taxon>Variovorax</taxon>
    </lineage>
</organism>
<proteinExistence type="predicted"/>
<keyword evidence="3" id="KW-1185">Reference proteome</keyword>
<feature type="transmembrane region" description="Helical" evidence="1">
    <location>
        <begin position="24"/>
        <end position="43"/>
    </location>
</feature>
<comment type="caution">
    <text evidence="2">The sequence shown here is derived from an EMBL/GenBank/DDBJ whole genome shotgun (WGS) entry which is preliminary data.</text>
</comment>
<dbReference type="EMBL" id="JAUKVY010000025">
    <property type="protein sequence ID" value="MDO1536184.1"/>
    <property type="molecule type" value="Genomic_DNA"/>
</dbReference>
<evidence type="ECO:0000313" key="2">
    <source>
        <dbReference type="EMBL" id="MDO1536184.1"/>
    </source>
</evidence>
<keyword evidence="1" id="KW-1133">Transmembrane helix</keyword>
<name>A0ABT8SB93_9BURK</name>
<reference evidence="2" key="1">
    <citation type="submission" date="2023-06" db="EMBL/GenBank/DDBJ databases">
        <authorList>
            <person name="Jiang Y."/>
            <person name="Liu Q."/>
        </authorList>
    </citation>
    <scope>NUCLEOTIDE SEQUENCE</scope>
    <source>
        <strain evidence="2">CGMCC 1.12090</strain>
    </source>
</reference>
<keyword evidence="1" id="KW-0472">Membrane</keyword>
<dbReference type="Proteomes" id="UP001169027">
    <property type="component" value="Unassembled WGS sequence"/>
</dbReference>
<sequence>MRQIDTQPGDLPRVTRVIDMKLPLNWLLTVAFSLALLIGGMYFKLGQLGEDMTDLKIAVKAGNGQAATVQGELAILKFRIDNLESDKKAAR</sequence>
<protein>
    <recommendedName>
        <fullName evidence="4">Methyl-accepting chemotaxis protein</fullName>
    </recommendedName>
</protein>
<evidence type="ECO:0000256" key="1">
    <source>
        <dbReference type="SAM" id="Phobius"/>
    </source>
</evidence>
<evidence type="ECO:0008006" key="4">
    <source>
        <dbReference type="Google" id="ProtNLM"/>
    </source>
</evidence>
<evidence type="ECO:0000313" key="3">
    <source>
        <dbReference type="Proteomes" id="UP001169027"/>
    </source>
</evidence>
<gene>
    <name evidence="2" type="ORF">Q2T77_28245</name>
</gene>
<keyword evidence="1" id="KW-0812">Transmembrane</keyword>